<organism evidence="15 16">
    <name type="scientific">Geodermatophilus maliterrae</name>
    <dbReference type="NCBI Taxonomy" id="3162531"/>
    <lineage>
        <taxon>Bacteria</taxon>
        <taxon>Bacillati</taxon>
        <taxon>Actinomycetota</taxon>
        <taxon>Actinomycetes</taxon>
        <taxon>Geodermatophilales</taxon>
        <taxon>Geodermatophilaceae</taxon>
        <taxon>Geodermatophilus</taxon>
    </lineage>
</organism>
<comment type="subcellular location">
    <subcellularLocation>
        <location evidence="2">Cell membrane</location>
    </subcellularLocation>
</comment>
<feature type="transmembrane region" description="Helical" evidence="12">
    <location>
        <begin position="47"/>
        <end position="70"/>
    </location>
</feature>
<dbReference type="InterPro" id="IPR036890">
    <property type="entry name" value="HATPase_C_sf"/>
</dbReference>
<accession>A0ABV3XH85</accession>
<keyword evidence="9" id="KW-0902">Two-component regulatory system</keyword>
<evidence type="ECO:0000313" key="16">
    <source>
        <dbReference type="Proteomes" id="UP001560045"/>
    </source>
</evidence>
<evidence type="ECO:0000256" key="11">
    <source>
        <dbReference type="SAM" id="MobiDB-lite"/>
    </source>
</evidence>
<evidence type="ECO:0000259" key="14">
    <source>
        <dbReference type="PROSITE" id="PS50885"/>
    </source>
</evidence>
<evidence type="ECO:0000256" key="10">
    <source>
        <dbReference type="ARBA" id="ARBA00023136"/>
    </source>
</evidence>
<evidence type="ECO:0000256" key="6">
    <source>
        <dbReference type="ARBA" id="ARBA00022692"/>
    </source>
</evidence>
<dbReference type="SMART" id="SM00388">
    <property type="entry name" value="HisKA"/>
    <property type="match status" value="1"/>
</dbReference>
<feature type="compositionally biased region" description="Basic and acidic residues" evidence="11">
    <location>
        <begin position="554"/>
        <end position="568"/>
    </location>
</feature>
<proteinExistence type="predicted"/>
<keyword evidence="4" id="KW-0597">Phosphoprotein</keyword>
<keyword evidence="5" id="KW-0808">Transferase</keyword>
<dbReference type="Pfam" id="PF00672">
    <property type="entry name" value="HAMP"/>
    <property type="match status" value="1"/>
</dbReference>
<dbReference type="EMBL" id="JBFNXQ010000054">
    <property type="protein sequence ID" value="MEX5719948.1"/>
    <property type="molecule type" value="Genomic_DNA"/>
</dbReference>
<dbReference type="InterPro" id="IPR003660">
    <property type="entry name" value="HAMP_dom"/>
</dbReference>
<dbReference type="InterPro" id="IPR036097">
    <property type="entry name" value="HisK_dim/P_sf"/>
</dbReference>
<keyword evidence="10 12" id="KW-0472">Membrane</keyword>
<dbReference type="PANTHER" id="PTHR45436:SF5">
    <property type="entry name" value="SENSOR HISTIDINE KINASE TRCS"/>
    <property type="match status" value="1"/>
</dbReference>
<evidence type="ECO:0000256" key="2">
    <source>
        <dbReference type="ARBA" id="ARBA00004236"/>
    </source>
</evidence>
<evidence type="ECO:0000256" key="12">
    <source>
        <dbReference type="SAM" id="Phobius"/>
    </source>
</evidence>
<keyword evidence="16" id="KW-1185">Reference proteome</keyword>
<dbReference type="InterPro" id="IPR005467">
    <property type="entry name" value="His_kinase_dom"/>
</dbReference>
<dbReference type="CDD" id="cd06225">
    <property type="entry name" value="HAMP"/>
    <property type="match status" value="1"/>
</dbReference>
<dbReference type="PANTHER" id="PTHR45436">
    <property type="entry name" value="SENSOR HISTIDINE KINASE YKOH"/>
    <property type="match status" value="1"/>
</dbReference>
<dbReference type="Pfam" id="PF00512">
    <property type="entry name" value="HisKA"/>
    <property type="match status" value="1"/>
</dbReference>
<dbReference type="InterPro" id="IPR003661">
    <property type="entry name" value="HisK_dim/P_dom"/>
</dbReference>
<feature type="domain" description="HAMP" evidence="14">
    <location>
        <begin position="233"/>
        <end position="287"/>
    </location>
</feature>
<evidence type="ECO:0000259" key="13">
    <source>
        <dbReference type="PROSITE" id="PS50109"/>
    </source>
</evidence>
<dbReference type="Gene3D" id="3.30.565.10">
    <property type="entry name" value="Histidine kinase-like ATPase, C-terminal domain"/>
    <property type="match status" value="1"/>
</dbReference>
<comment type="caution">
    <text evidence="15">The sequence shown here is derived from an EMBL/GenBank/DDBJ whole genome shotgun (WGS) entry which is preliminary data.</text>
</comment>
<evidence type="ECO:0000256" key="1">
    <source>
        <dbReference type="ARBA" id="ARBA00000085"/>
    </source>
</evidence>
<evidence type="ECO:0000256" key="7">
    <source>
        <dbReference type="ARBA" id="ARBA00022777"/>
    </source>
</evidence>
<feature type="compositionally biased region" description="Low complexity" evidence="11">
    <location>
        <begin position="521"/>
        <end position="534"/>
    </location>
</feature>
<dbReference type="Pfam" id="PF02518">
    <property type="entry name" value="HATPase_c"/>
    <property type="match status" value="1"/>
</dbReference>
<dbReference type="SMART" id="SM00304">
    <property type="entry name" value="HAMP"/>
    <property type="match status" value="1"/>
</dbReference>
<dbReference type="InterPro" id="IPR003594">
    <property type="entry name" value="HATPase_dom"/>
</dbReference>
<dbReference type="Proteomes" id="UP001560045">
    <property type="component" value="Unassembled WGS sequence"/>
</dbReference>
<protein>
    <recommendedName>
        <fullName evidence="3">histidine kinase</fullName>
        <ecNumber evidence="3">2.7.13.3</ecNumber>
    </recommendedName>
</protein>
<dbReference type="EC" id="2.7.13.3" evidence="3"/>
<dbReference type="PRINTS" id="PR00344">
    <property type="entry name" value="BCTRLSENSOR"/>
</dbReference>
<dbReference type="CDD" id="cd00075">
    <property type="entry name" value="HATPase"/>
    <property type="match status" value="1"/>
</dbReference>
<dbReference type="SUPFAM" id="SSF47384">
    <property type="entry name" value="Homodimeric domain of signal transducing histidine kinase"/>
    <property type="match status" value="1"/>
</dbReference>
<dbReference type="RefSeq" id="WP_369208285.1">
    <property type="nucleotide sequence ID" value="NZ_JBFNXQ010000054.1"/>
</dbReference>
<dbReference type="SUPFAM" id="SSF55874">
    <property type="entry name" value="ATPase domain of HSP90 chaperone/DNA topoisomerase II/histidine kinase"/>
    <property type="match status" value="1"/>
</dbReference>
<dbReference type="PROSITE" id="PS50885">
    <property type="entry name" value="HAMP"/>
    <property type="match status" value="1"/>
</dbReference>
<feature type="region of interest" description="Disordered" evidence="11">
    <location>
        <begin position="499"/>
        <end position="591"/>
    </location>
</feature>
<dbReference type="Gene3D" id="6.10.340.10">
    <property type="match status" value="1"/>
</dbReference>
<keyword evidence="8 12" id="KW-1133">Transmembrane helix</keyword>
<comment type="catalytic activity">
    <reaction evidence="1">
        <text>ATP + protein L-histidine = ADP + protein N-phospho-L-histidine.</text>
        <dbReference type="EC" id="2.7.13.3"/>
    </reaction>
</comment>
<evidence type="ECO:0000256" key="5">
    <source>
        <dbReference type="ARBA" id="ARBA00022679"/>
    </source>
</evidence>
<evidence type="ECO:0000256" key="9">
    <source>
        <dbReference type="ARBA" id="ARBA00023012"/>
    </source>
</evidence>
<evidence type="ECO:0000313" key="15">
    <source>
        <dbReference type="EMBL" id="MEX5719948.1"/>
    </source>
</evidence>
<name>A0ABV3XH85_9ACTN</name>
<feature type="domain" description="Histidine kinase" evidence="13">
    <location>
        <begin position="295"/>
        <end position="504"/>
    </location>
</feature>
<dbReference type="GO" id="GO:0016301">
    <property type="term" value="F:kinase activity"/>
    <property type="evidence" value="ECO:0007669"/>
    <property type="project" value="UniProtKB-KW"/>
</dbReference>
<evidence type="ECO:0000256" key="3">
    <source>
        <dbReference type="ARBA" id="ARBA00012438"/>
    </source>
</evidence>
<dbReference type="CDD" id="cd00082">
    <property type="entry name" value="HisKA"/>
    <property type="match status" value="1"/>
</dbReference>
<evidence type="ECO:0000256" key="8">
    <source>
        <dbReference type="ARBA" id="ARBA00022989"/>
    </source>
</evidence>
<sequence length="591" mass="63401">MTTEATTGTTTAVQTLTTTVTTDERRSTGWLDRARRRLAPRAARTRIIGWVLLMVLLALAIVTLVTWQLLVRATNERMDVALGAEVEEFRRILEGNVDPRSGEPFGSVADVLQTMITYNLARPNEKFLGYVDGEYRYQSRIEAPVLLSEDAAFTDLVASVTETTSGGYASGAGEVRYLAVPVTLEGDPSRGVAVVAYFADQERQAADDTAKLMLGVGGVTLLIAAAGAWVVAGRVLAPVRAVASTAQGITETDLSGRIPVDDRPEDELTDLAVAVNAMLDRVEGGVAAQRRFLDDAGHELRTPITIVRGHLDVLDPADPDDVRQTVALVDDELERMNRMVSELLLLARSEQPAFVRLQPVDVAELTTEVFGKVRQLGDRVWQLGGAARADLLLDPQRLTQALVALADNAVRYTRAGDRIVVGSRLTAGQLLVWVDDNGPGIAEADQARVFERFARGSSGARRSDGAGLGLSIVQAIAAAHGGRVELHSRPGEGATFTLVLPARPAPPRGGWTDTAVEDAGPDVVPAADTVDDPLATPPLAVPPGASAAGRRPYRSREDPGEPGADRRGRAAHRRVRREGPAGQRLRHRRGR</sequence>
<dbReference type="Gene3D" id="1.10.287.130">
    <property type="match status" value="1"/>
</dbReference>
<keyword evidence="6 12" id="KW-0812">Transmembrane</keyword>
<dbReference type="SMART" id="SM00387">
    <property type="entry name" value="HATPase_c"/>
    <property type="match status" value="1"/>
</dbReference>
<dbReference type="PROSITE" id="PS50109">
    <property type="entry name" value="HIS_KIN"/>
    <property type="match status" value="1"/>
</dbReference>
<gene>
    <name evidence="15" type="ORF">ABQ292_16410</name>
</gene>
<reference evidence="15 16" key="1">
    <citation type="submission" date="2024-06" db="EMBL/GenBank/DDBJ databases">
        <title>Draft genome sequence of Geodermatophilus badlandi, a novel member of the Geodermatophilaceae isolated from badland sedimentary rocks in the Red desert, Wyoming, USA.</title>
        <authorList>
            <person name="Ben Tekaya S."/>
            <person name="Nouioui I."/>
            <person name="Flores G.M."/>
            <person name="Shaal M.N."/>
            <person name="Bredoire F."/>
            <person name="Basile F."/>
            <person name="Van Diepen L."/>
            <person name="Ward N.L."/>
        </authorList>
    </citation>
    <scope>NUCLEOTIDE SEQUENCE [LARGE SCALE GENOMIC DNA]</scope>
    <source>
        <strain evidence="15 16">WL48A</strain>
    </source>
</reference>
<dbReference type="InterPro" id="IPR004358">
    <property type="entry name" value="Sig_transdc_His_kin-like_C"/>
</dbReference>
<evidence type="ECO:0000256" key="4">
    <source>
        <dbReference type="ARBA" id="ARBA00022553"/>
    </source>
</evidence>
<dbReference type="InterPro" id="IPR050428">
    <property type="entry name" value="TCS_sensor_his_kinase"/>
</dbReference>
<keyword evidence="7 15" id="KW-0418">Kinase</keyword>